<evidence type="ECO:0000256" key="9">
    <source>
        <dbReference type="PIRSR" id="PIRSR000445-1"/>
    </source>
</evidence>
<protein>
    <recommendedName>
        <fullName evidence="3 8">Glutamyl-tRNA reductase</fullName>
        <shortName evidence="8">GluTR</shortName>
        <ecNumber evidence="3 8">1.2.1.70</ecNumber>
    </recommendedName>
</protein>
<comment type="similarity">
    <text evidence="2 8 13">Belongs to the glutamyl-tRNA reductase family.</text>
</comment>
<evidence type="ECO:0000256" key="12">
    <source>
        <dbReference type="PIRSR" id="PIRSR000445-4"/>
    </source>
</evidence>
<feature type="domain" description="Glutamyl-tRNA reductase N-terminal" evidence="16">
    <location>
        <begin position="17"/>
        <end position="163"/>
    </location>
</feature>
<dbReference type="InterPro" id="IPR036291">
    <property type="entry name" value="NAD(P)-bd_dom_sf"/>
</dbReference>
<dbReference type="GO" id="GO:0050661">
    <property type="term" value="F:NADP binding"/>
    <property type="evidence" value="ECO:0007669"/>
    <property type="project" value="InterPro"/>
</dbReference>
<comment type="domain">
    <text evidence="8">Possesses an unusual extended V-shaped dimeric structure with each monomer consisting of three distinct domains arranged along a curved 'spinal' alpha-helix. The N-terminal catalytic domain specifically recognizes the glutamate moiety of the substrate. The second domain is the NADPH-binding domain, and the third C-terminal domain is responsible for dimerization.</text>
</comment>
<dbReference type="PANTHER" id="PTHR43013">
    <property type="entry name" value="GLUTAMYL-TRNA REDUCTASE"/>
    <property type="match status" value="1"/>
</dbReference>
<dbReference type="SUPFAM" id="SSF69742">
    <property type="entry name" value="Glutamyl tRNA-reductase catalytic, N-terminal domain"/>
    <property type="match status" value="1"/>
</dbReference>
<evidence type="ECO:0000256" key="13">
    <source>
        <dbReference type="RuleBase" id="RU000584"/>
    </source>
</evidence>
<feature type="site" description="Important for activity" evidence="8 12">
    <location>
        <position position="106"/>
    </location>
</feature>
<dbReference type="PIRSF" id="PIRSF000445">
    <property type="entry name" value="4pyrrol_synth_GluRdtase"/>
    <property type="match status" value="1"/>
</dbReference>
<keyword evidence="4 8" id="KW-0521">NADP</keyword>
<dbReference type="Pfam" id="PF05201">
    <property type="entry name" value="GlutR_N"/>
    <property type="match status" value="1"/>
</dbReference>
<keyword evidence="6 8" id="KW-0627">Porphyrin biosynthesis</keyword>
<evidence type="ECO:0000256" key="3">
    <source>
        <dbReference type="ARBA" id="ARBA00012970"/>
    </source>
</evidence>
<feature type="active site" description="Nucleophile" evidence="8 9">
    <location>
        <position position="59"/>
    </location>
</feature>
<evidence type="ECO:0000259" key="14">
    <source>
        <dbReference type="Pfam" id="PF00745"/>
    </source>
</evidence>
<dbReference type="InterPro" id="IPR018214">
    <property type="entry name" value="GluRdtase_CS"/>
</dbReference>
<dbReference type="FunFam" id="3.30.460.30:FF:000001">
    <property type="entry name" value="Glutamyl-tRNA reductase"/>
    <property type="match status" value="1"/>
</dbReference>
<dbReference type="InterPro" id="IPR015896">
    <property type="entry name" value="4pyrrol_synth_GluRdtase_dimer"/>
</dbReference>
<dbReference type="AlphaFoldDB" id="A0A977KB21"/>
<feature type="domain" description="Quinate/shikimate 5-dehydrogenase/glutamyl-tRNA reductase" evidence="15">
    <location>
        <begin position="179"/>
        <end position="299"/>
    </location>
</feature>
<dbReference type="InterPro" id="IPR036343">
    <property type="entry name" value="GluRdtase_N_sf"/>
</dbReference>
<evidence type="ECO:0000256" key="7">
    <source>
        <dbReference type="ARBA" id="ARBA00047464"/>
    </source>
</evidence>
<evidence type="ECO:0000313" key="17">
    <source>
        <dbReference type="EMBL" id="UXD21778.1"/>
    </source>
</evidence>
<dbReference type="Pfam" id="PF01488">
    <property type="entry name" value="Shikimate_DH"/>
    <property type="match status" value="1"/>
</dbReference>
<feature type="binding site" evidence="8 10">
    <location>
        <begin position="121"/>
        <end position="123"/>
    </location>
    <ligand>
        <name>substrate</name>
    </ligand>
</feature>
<accession>A0A977KB21</accession>
<evidence type="ECO:0000259" key="16">
    <source>
        <dbReference type="Pfam" id="PF05201"/>
    </source>
</evidence>
<dbReference type="SUPFAM" id="SSF51735">
    <property type="entry name" value="NAD(P)-binding Rossmann-fold domains"/>
    <property type="match status" value="1"/>
</dbReference>
<gene>
    <name evidence="8" type="primary">hemA</name>
    <name evidence="17" type="ORF">IPA_07945</name>
</gene>
<dbReference type="GO" id="GO:0019353">
    <property type="term" value="P:protoporphyrinogen IX biosynthetic process from glutamate"/>
    <property type="evidence" value="ECO:0007669"/>
    <property type="project" value="TreeGrafter"/>
</dbReference>
<dbReference type="InterPro" id="IPR006151">
    <property type="entry name" value="Shikm_DH/Glu-tRNA_Rdtase"/>
</dbReference>
<dbReference type="InterPro" id="IPR000343">
    <property type="entry name" value="4pyrrol_synth_GluRdtase"/>
</dbReference>
<dbReference type="GO" id="GO:0008883">
    <property type="term" value="F:glutamyl-tRNA reductase activity"/>
    <property type="evidence" value="ECO:0007669"/>
    <property type="project" value="UniProtKB-UniRule"/>
</dbReference>
<dbReference type="EMBL" id="CP006868">
    <property type="protein sequence ID" value="UXD21778.1"/>
    <property type="molecule type" value="Genomic_DNA"/>
</dbReference>
<feature type="domain" description="Tetrapyrrole biosynthesis glutamyl-tRNA reductase dimerisation" evidence="14">
    <location>
        <begin position="322"/>
        <end position="416"/>
    </location>
</feature>
<evidence type="ECO:0000313" key="18">
    <source>
        <dbReference type="Proteomes" id="UP001063698"/>
    </source>
</evidence>
<dbReference type="HAMAP" id="MF_00087">
    <property type="entry name" value="Glu_tRNA_reductase"/>
    <property type="match status" value="1"/>
</dbReference>
<dbReference type="InterPro" id="IPR036453">
    <property type="entry name" value="GluRdtase_dimer_dom_sf"/>
</dbReference>
<proteinExistence type="inferred from homology"/>
<evidence type="ECO:0000256" key="5">
    <source>
        <dbReference type="ARBA" id="ARBA00023002"/>
    </source>
</evidence>
<dbReference type="PANTHER" id="PTHR43013:SF1">
    <property type="entry name" value="GLUTAMYL-TRNA REDUCTASE"/>
    <property type="match status" value="1"/>
</dbReference>
<dbReference type="Gene3D" id="3.40.50.720">
    <property type="entry name" value="NAD(P)-binding Rossmann-like Domain"/>
    <property type="match status" value="1"/>
</dbReference>
<dbReference type="Pfam" id="PF00745">
    <property type="entry name" value="GlutR_dimer"/>
    <property type="match status" value="1"/>
</dbReference>
<dbReference type="SUPFAM" id="SSF69075">
    <property type="entry name" value="Glutamyl tRNA-reductase dimerization domain"/>
    <property type="match status" value="1"/>
</dbReference>
<feature type="binding site" evidence="8 11">
    <location>
        <begin position="196"/>
        <end position="201"/>
    </location>
    <ligand>
        <name>NADP(+)</name>
        <dbReference type="ChEBI" id="CHEBI:58349"/>
    </ligand>
</feature>
<evidence type="ECO:0000256" key="8">
    <source>
        <dbReference type="HAMAP-Rule" id="MF_00087"/>
    </source>
</evidence>
<comment type="catalytic activity">
    <reaction evidence="7 8 13">
        <text>(S)-4-amino-5-oxopentanoate + tRNA(Glu) + NADP(+) = L-glutamyl-tRNA(Glu) + NADPH + H(+)</text>
        <dbReference type="Rhea" id="RHEA:12344"/>
        <dbReference type="Rhea" id="RHEA-COMP:9663"/>
        <dbReference type="Rhea" id="RHEA-COMP:9680"/>
        <dbReference type="ChEBI" id="CHEBI:15378"/>
        <dbReference type="ChEBI" id="CHEBI:57501"/>
        <dbReference type="ChEBI" id="CHEBI:57783"/>
        <dbReference type="ChEBI" id="CHEBI:58349"/>
        <dbReference type="ChEBI" id="CHEBI:78442"/>
        <dbReference type="ChEBI" id="CHEBI:78520"/>
        <dbReference type="EC" id="1.2.1.70"/>
    </reaction>
</comment>
<evidence type="ECO:0000256" key="2">
    <source>
        <dbReference type="ARBA" id="ARBA00005916"/>
    </source>
</evidence>
<evidence type="ECO:0000256" key="10">
    <source>
        <dbReference type="PIRSR" id="PIRSR000445-2"/>
    </source>
</evidence>
<keyword evidence="5 8" id="KW-0560">Oxidoreductase</keyword>
<evidence type="ECO:0000256" key="6">
    <source>
        <dbReference type="ARBA" id="ARBA00023244"/>
    </source>
</evidence>
<evidence type="ECO:0000256" key="4">
    <source>
        <dbReference type="ARBA" id="ARBA00022857"/>
    </source>
</evidence>
<comment type="subunit">
    <text evidence="8">Homodimer.</text>
</comment>
<dbReference type="PROSITE" id="PS00747">
    <property type="entry name" value="GLUTR"/>
    <property type="match status" value="1"/>
</dbReference>
<dbReference type="InterPro" id="IPR015895">
    <property type="entry name" value="4pyrrol_synth_GluRdtase_N"/>
</dbReference>
<dbReference type="CDD" id="cd05213">
    <property type="entry name" value="NAD_bind_Glutamyl_tRNA_reduct"/>
    <property type="match status" value="1"/>
</dbReference>
<evidence type="ECO:0000256" key="11">
    <source>
        <dbReference type="PIRSR" id="PIRSR000445-3"/>
    </source>
</evidence>
<feature type="binding site" evidence="8 10">
    <location>
        <position position="127"/>
    </location>
    <ligand>
        <name>substrate</name>
    </ligand>
</feature>
<keyword evidence="18" id="KW-1185">Reference proteome</keyword>
<feature type="binding site" evidence="8 10">
    <location>
        <position position="116"/>
    </location>
    <ligand>
        <name>substrate</name>
    </ligand>
</feature>
<dbReference type="Gene3D" id="3.30.460.30">
    <property type="entry name" value="Glutamyl-tRNA reductase, N-terminal domain"/>
    <property type="match status" value="1"/>
</dbReference>
<name>A0A977KB21_9CREN</name>
<reference evidence="17" key="1">
    <citation type="submission" date="2013-11" db="EMBL/GenBank/DDBJ databases">
        <title>Comparative genomics of Ignicoccus.</title>
        <authorList>
            <person name="Podar M."/>
        </authorList>
    </citation>
    <scope>NUCLEOTIDE SEQUENCE</scope>
    <source>
        <strain evidence="17">DSM 13166</strain>
    </source>
</reference>
<feature type="binding site" evidence="8 10">
    <location>
        <begin position="58"/>
        <end position="61"/>
    </location>
    <ligand>
        <name>substrate</name>
    </ligand>
</feature>
<dbReference type="NCBIfam" id="TIGR01035">
    <property type="entry name" value="hemA"/>
    <property type="match status" value="1"/>
</dbReference>
<comment type="miscellaneous">
    <text evidence="8">During catalysis, the active site Cys acts as a nucleophile attacking the alpha-carbonyl group of tRNA-bound glutamate with the formation of a thioester intermediate between enzyme and glutamate, and the concomitant release of tRNA(Glu). The thioester intermediate is finally reduced by direct hydride transfer from NADPH, to form the product GSA.</text>
</comment>
<dbReference type="Proteomes" id="UP001063698">
    <property type="component" value="Chromosome"/>
</dbReference>
<evidence type="ECO:0000259" key="15">
    <source>
        <dbReference type="Pfam" id="PF01488"/>
    </source>
</evidence>
<comment type="pathway">
    <text evidence="1 8 13">Porphyrin-containing compound metabolism; protoporphyrin-IX biosynthesis; 5-aminolevulinate from L-glutamyl-tRNA(Glu): step 1/2.</text>
</comment>
<comment type="function">
    <text evidence="8">Catalyzes the NADPH-dependent reduction of glutamyl-tRNA(Glu) to glutamate 1-semialdehyde (GSA).</text>
</comment>
<organism evidence="17 18">
    <name type="scientific">Ignicoccus pacificus DSM 13166</name>
    <dbReference type="NCBI Taxonomy" id="940294"/>
    <lineage>
        <taxon>Archaea</taxon>
        <taxon>Thermoproteota</taxon>
        <taxon>Thermoprotei</taxon>
        <taxon>Desulfurococcales</taxon>
        <taxon>Desulfurococcaceae</taxon>
        <taxon>Ignicoccus</taxon>
    </lineage>
</organism>
<dbReference type="KEGG" id="ipc:IPA_07945"/>
<evidence type="ECO:0000256" key="1">
    <source>
        <dbReference type="ARBA" id="ARBA00005059"/>
    </source>
</evidence>
<dbReference type="EC" id="1.2.1.70" evidence="3 8"/>
<sequence length="443" mass="49149">MPASYRTPMFVDDLIMVGVDYKRAGKELVEKTNFPSLEAAYSAIMRVPAIREVVVLQTCNRFEVYAITTNKKATIESLKSIIEARAGVPIPDEKFNVRMNVDALRHLFRVASGLESMVLGEQDIMRQVRDALEYAVKNGYVSKPMRSLFEAAIKVGKRVRTVTQISKGTTGIPSASVTLAEELLEGLRGKKILVIGAGMAGQIIAKNSAKKGAYVIIANRTLSKAESLAKEVGGKAIPLEDIKKYLNEVDAVISAVGGGAKVLSYEDFNDVKKKLVVIDIAEPPSVDPKVAEHPLVVYKDIIAVAEVANKGIEERAKKVKHAEEIIEEEIDKFVRLTQRMLADKIMRELMEKMERVKDQEVNRAKRKVPEEYHPVLEKMASAIVKKTLKDVILKVKEAAERGDLQLLRAVVDVFSLKDSMGEIEIIYEYNGIAEKALSKSIPR</sequence>